<protein>
    <submittedName>
        <fullName evidence="1">Uncharacterized protein</fullName>
    </submittedName>
</protein>
<keyword evidence="2" id="KW-1185">Reference proteome</keyword>
<proteinExistence type="predicted"/>
<evidence type="ECO:0000313" key="2">
    <source>
        <dbReference type="Proteomes" id="UP000189981"/>
    </source>
</evidence>
<dbReference type="AlphaFoldDB" id="A0A1T5CX79"/>
<sequence>MGETNFRMTPLFKIGEALEVYFSTLVEDDELILKQILDFDPILKTN</sequence>
<gene>
    <name evidence="1" type="ORF">SAMN05661099_1977</name>
</gene>
<evidence type="ECO:0000313" key="1">
    <source>
        <dbReference type="EMBL" id="SKB63951.1"/>
    </source>
</evidence>
<reference evidence="2" key="1">
    <citation type="submission" date="2017-02" db="EMBL/GenBank/DDBJ databases">
        <authorList>
            <person name="Varghese N."/>
            <person name="Submissions S."/>
        </authorList>
    </citation>
    <scope>NUCLEOTIDE SEQUENCE [LARGE SCALE GENOMIC DNA]</scope>
    <source>
        <strain evidence="2">DSM 22385</strain>
    </source>
</reference>
<organism evidence="1 2">
    <name type="scientific">Daejeonella lutea</name>
    <dbReference type="NCBI Taxonomy" id="572036"/>
    <lineage>
        <taxon>Bacteria</taxon>
        <taxon>Pseudomonadati</taxon>
        <taxon>Bacteroidota</taxon>
        <taxon>Sphingobacteriia</taxon>
        <taxon>Sphingobacteriales</taxon>
        <taxon>Sphingobacteriaceae</taxon>
        <taxon>Daejeonella</taxon>
    </lineage>
</organism>
<dbReference type="STRING" id="572036.SAMN05661099_1977"/>
<accession>A0A1T5CX79</accession>
<name>A0A1T5CX79_9SPHI</name>
<dbReference type="Proteomes" id="UP000189981">
    <property type="component" value="Unassembled WGS sequence"/>
</dbReference>
<dbReference type="EMBL" id="FUYR01000002">
    <property type="protein sequence ID" value="SKB63951.1"/>
    <property type="molecule type" value="Genomic_DNA"/>
</dbReference>